<name>A0AA48LZU3_9ZZZZ</name>
<gene>
    <name evidence="1" type="ORF">AMST5_02333</name>
</gene>
<dbReference type="AlphaFoldDB" id="A0AA48LZU3"/>
<protein>
    <submittedName>
        <fullName evidence="1">Uncharacterized protein</fullName>
    </submittedName>
</protein>
<sequence length="102" mass="10827">MFVVSSTAYGISQRLLAYDRMSDALAQAAATPGTESDRSQIYKVPVNDTRAAVSAVGAGKGVYVDAVAQPTMEVTPAERGPETAKAQLMAAMMRDSREGEER</sequence>
<dbReference type="EMBL" id="OY288114">
    <property type="protein sequence ID" value="CAJ0871553.1"/>
    <property type="molecule type" value="Genomic_DNA"/>
</dbReference>
<proteinExistence type="predicted"/>
<evidence type="ECO:0000313" key="1">
    <source>
        <dbReference type="EMBL" id="CAJ0871553.1"/>
    </source>
</evidence>
<accession>A0AA48LZU3</accession>
<organism evidence="1">
    <name type="scientific">freshwater sediment metagenome</name>
    <dbReference type="NCBI Taxonomy" id="556182"/>
    <lineage>
        <taxon>unclassified sequences</taxon>
        <taxon>metagenomes</taxon>
        <taxon>ecological metagenomes</taxon>
    </lineage>
</organism>
<reference evidence="1" key="1">
    <citation type="submission" date="2023-07" db="EMBL/GenBank/DDBJ databases">
        <authorList>
            <person name="Pelsma A.J. K."/>
        </authorList>
    </citation>
    <scope>NUCLEOTIDE SEQUENCE</scope>
</reference>